<keyword evidence="2" id="KW-0732">Signal</keyword>
<evidence type="ECO:0000256" key="2">
    <source>
        <dbReference type="SAM" id="SignalP"/>
    </source>
</evidence>
<name>A0A0S3PQ62_9BRAD</name>
<feature type="compositionally biased region" description="Basic and acidic residues" evidence="1">
    <location>
        <begin position="90"/>
        <end position="104"/>
    </location>
</feature>
<dbReference type="KEGG" id="vgo:GJW-30_1_00571"/>
<dbReference type="Gene3D" id="3.10.450.160">
    <property type="entry name" value="inner membrane protein cigr"/>
    <property type="match status" value="1"/>
</dbReference>
<dbReference type="AlphaFoldDB" id="A0A0S3PQ62"/>
<organism evidence="3 4">
    <name type="scientific">Variibacter gotjawalensis</name>
    <dbReference type="NCBI Taxonomy" id="1333996"/>
    <lineage>
        <taxon>Bacteria</taxon>
        <taxon>Pseudomonadati</taxon>
        <taxon>Pseudomonadota</taxon>
        <taxon>Alphaproteobacteria</taxon>
        <taxon>Hyphomicrobiales</taxon>
        <taxon>Nitrobacteraceae</taxon>
        <taxon>Variibacter</taxon>
    </lineage>
</organism>
<accession>A0A0S3PQ62</accession>
<keyword evidence="4" id="KW-1185">Reference proteome</keyword>
<feature type="signal peptide" evidence="2">
    <location>
        <begin position="1"/>
        <end position="23"/>
    </location>
</feature>
<feature type="chain" id="PRO_5006615505" description="DUF1236 domain-containing protein" evidence="2">
    <location>
        <begin position="24"/>
        <end position="233"/>
    </location>
</feature>
<dbReference type="EMBL" id="AP014946">
    <property type="protein sequence ID" value="BAT58057.1"/>
    <property type="molecule type" value="Genomic_DNA"/>
</dbReference>
<feature type="compositionally biased region" description="Basic and acidic residues" evidence="1">
    <location>
        <begin position="71"/>
        <end position="80"/>
    </location>
</feature>
<evidence type="ECO:0008006" key="5">
    <source>
        <dbReference type="Google" id="ProtNLM"/>
    </source>
</evidence>
<feature type="compositionally biased region" description="Low complexity" evidence="1">
    <location>
        <begin position="21"/>
        <end position="44"/>
    </location>
</feature>
<evidence type="ECO:0000313" key="3">
    <source>
        <dbReference type="EMBL" id="BAT58057.1"/>
    </source>
</evidence>
<protein>
    <recommendedName>
        <fullName evidence="5">DUF1236 domain-containing protein</fullName>
    </recommendedName>
</protein>
<feature type="region of interest" description="Disordered" evidence="1">
    <location>
        <begin position="21"/>
        <end position="157"/>
    </location>
</feature>
<dbReference type="Pfam" id="PF06823">
    <property type="entry name" value="DUF1236"/>
    <property type="match status" value="1"/>
</dbReference>
<evidence type="ECO:0000313" key="4">
    <source>
        <dbReference type="Proteomes" id="UP000236884"/>
    </source>
</evidence>
<proteinExistence type="predicted"/>
<gene>
    <name evidence="3" type="ORF">GJW-30_1_00571</name>
</gene>
<dbReference type="Proteomes" id="UP000236884">
    <property type="component" value="Chromosome"/>
</dbReference>
<dbReference type="RefSeq" id="WP_096351400.1">
    <property type="nucleotide sequence ID" value="NZ_AP014946.1"/>
</dbReference>
<dbReference type="OrthoDB" id="102964at2"/>
<dbReference type="InterPro" id="IPR009642">
    <property type="entry name" value="DUF1236"/>
</dbReference>
<evidence type="ECO:0000256" key="1">
    <source>
        <dbReference type="SAM" id="MobiDB-lite"/>
    </source>
</evidence>
<feature type="compositionally biased region" description="Basic and acidic residues" evidence="1">
    <location>
        <begin position="111"/>
        <end position="139"/>
    </location>
</feature>
<reference evidence="3 4" key="1">
    <citation type="submission" date="2015-08" db="EMBL/GenBank/DDBJ databases">
        <title>Investigation of the bacterial diversity of lava forest soil.</title>
        <authorList>
            <person name="Lee J.S."/>
        </authorList>
    </citation>
    <scope>NUCLEOTIDE SEQUENCE [LARGE SCALE GENOMIC DNA]</scope>
    <source>
        <strain evidence="3 4">GJW-30</strain>
    </source>
</reference>
<sequence length="233" mass="25508">MNTKLLSSTAALAILLATPLAQAQTSPPAASAPSAQPSNPSQPAERTPSAAPEQRGQEPRAPKAGTPSRQGGDRGDRSSQREAPAANDQGGRRQQDQRAAEPRDQGAPTRSRQESQRPADRNERQTRGDRERGGERDRSANTGAAPATSVEINTEQRTRIRERREVFRSGRVDRVNFSLSVGTSVPRSQRIYVLPPEIVEFVPRYRGYKYILVGDEVVIIDPRTLRIVAVIEA</sequence>